<feature type="transmembrane region" description="Helical" evidence="1">
    <location>
        <begin position="171"/>
        <end position="189"/>
    </location>
</feature>
<feature type="transmembrane region" description="Helical" evidence="1">
    <location>
        <begin position="39"/>
        <end position="57"/>
    </location>
</feature>
<keyword evidence="1" id="KW-1133">Transmembrane helix</keyword>
<name>A0A074KRJ0_9BACT</name>
<dbReference type="PANTHER" id="PTHR18640">
    <property type="entry name" value="SOLUTE CARRIER FAMILY 10 MEMBER 7"/>
    <property type="match status" value="1"/>
</dbReference>
<keyword evidence="1" id="KW-0812">Transmembrane</keyword>
<dbReference type="EMBL" id="JMIH01000024">
    <property type="protein sequence ID" value="KEO72556.1"/>
    <property type="molecule type" value="Genomic_DNA"/>
</dbReference>
<dbReference type="Proteomes" id="UP000027821">
    <property type="component" value="Unassembled WGS sequence"/>
</dbReference>
<dbReference type="PIRSF" id="PIRSF026166">
    <property type="entry name" value="UCP026166"/>
    <property type="match status" value="1"/>
</dbReference>
<feature type="transmembrane region" description="Helical" evidence="1">
    <location>
        <begin position="136"/>
        <end position="159"/>
    </location>
</feature>
<sequence length="334" mass="36475">MGNIKANLAKVGINGFFFALILMVLLAYLFPYLGEEEGLLPWGEITDIGVFFIFFFYGVKLSPAQLKAGLSNYKLHLLIQGSTFVIFPFLILTIHYLSGAGNSYMWIGVFYLAALPSTVSSSVVMVSIAGGNMPAAIFNASISSLIGILITPLWMGVFMDVADAGIDLTSTVIKLGIQILLPVTLGFLFHKKLGDLVAKNQKKLKNFDQAIILLIVFTAFAESFAKDMFQGNSLADFIYMSAAMAGLFILIMGIMWGISKWMGFVQADTITVLFCGSKKSLVQGAVMGKVLFPDPLIFGIVLLPLMIYHSLQLLMGSAIAERFAAKNLEERRVN</sequence>
<keyword evidence="1" id="KW-0472">Membrane</keyword>
<evidence type="ECO:0000256" key="1">
    <source>
        <dbReference type="SAM" id="Phobius"/>
    </source>
</evidence>
<dbReference type="GO" id="GO:0005886">
    <property type="term" value="C:plasma membrane"/>
    <property type="evidence" value="ECO:0007669"/>
    <property type="project" value="TreeGrafter"/>
</dbReference>
<feature type="transmembrane region" description="Helical" evidence="1">
    <location>
        <begin position="77"/>
        <end position="98"/>
    </location>
</feature>
<proteinExistence type="predicted"/>
<dbReference type="STRING" id="1048983.EL17_17620"/>
<dbReference type="RefSeq" id="WP_035077191.1">
    <property type="nucleotide sequence ID" value="NZ_JMIH01000024.1"/>
</dbReference>
<dbReference type="Pfam" id="PF13593">
    <property type="entry name" value="SBF_like"/>
    <property type="match status" value="1"/>
</dbReference>
<evidence type="ECO:0000313" key="2">
    <source>
        <dbReference type="EMBL" id="KEO72556.1"/>
    </source>
</evidence>
<protein>
    <submittedName>
        <fullName evidence="2">Membrane protein</fullName>
    </submittedName>
</protein>
<keyword evidence="3" id="KW-1185">Reference proteome</keyword>
<feature type="transmembrane region" description="Helical" evidence="1">
    <location>
        <begin position="104"/>
        <end position="129"/>
    </location>
</feature>
<evidence type="ECO:0000313" key="3">
    <source>
        <dbReference type="Proteomes" id="UP000027821"/>
    </source>
</evidence>
<feature type="transmembrane region" description="Helical" evidence="1">
    <location>
        <begin position="296"/>
        <end position="320"/>
    </location>
</feature>
<reference evidence="2 3" key="1">
    <citation type="submission" date="2014-04" db="EMBL/GenBank/DDBJ databases">
        <title>Characterization and application of a salt tolerant electro-active bacterium.</title>
        <authorList>
            <person name="Yang L."/>
            <person name="Wei S."/>
            <person name="Tay Q.X.M."/>
        </authorList>
    </citation>
    <scope>NUCLEOTIDE SEQUENCE [LARGE SCALE GENOMIC DNA]</scope>
    <source>
        <strain evidence="2 3">LY1</strain>
    </source>
</reference>
<dbReference type="AlphaFoldDB" id="A0A074KRJ0"/>
<feature type="transmembrane region" description="Helical" evidence="1">
    <location>
        <begin position="237"/>
        <end position="258"/>
    </location>
</feature>
<dbReference type="OrthoDB" id="9792271at2"/>
<dbReference type="InterPro" id="IPR016833">
    <property type="entry name" value="Put_Na-Bile_cotransptr"/>
</dbReference>
<organism evidence="2 3">
    <name type="scientific">Anditalea andensis</name>
    <dbReference type="NCBI Taxonomy" id="1048983"/>
    <lineage>
        <taxon>Bacteria</taxon>
        <taxon>Pseudomonadati</taxon>
        <taxon>Bacteroidota</taxon>
        <taxon>Cytophagia</taxon>
        <taxon>Cytophagales</taxon>
        <taxon>Cytophagaceae</taxon>
        <taxon>Anditalea</taxon>
    </lineage>
</organism>
<dbReference type="eggNOG" id="COG0385">
    <property type="taxonomic scope" value="Bacteria"/>
</dbReference>
<accession>A0A074KRJ0</accession>
<gene>
    <name evidence="2" type="ORF">EL17_17620</name>
</gene>
<dbReference type="PANTHER" id="PTHR18640:SF5">
    <property type="entry name" value="SODIUM_BILE ACID COTRANSPORTER 7"/>
    <property type="match status" value="1"/>
</dbReference>
<dbReference type="InterPro" id="IPR038770">
    <property type="entry name" value="Na+/solute_symporter_sf"/>
</dbReference>
<feature type="transmembrane region" description="Helical" evidence="1">
    <location>
        <begin position="12"/>
        <end position="33"/>
    </location>
</feature>
<dbReference type="Gene3D" id="1.20.1530.20">
    <property type="match status" value="1"/>
</dbReference>
<comment type="caution">
    <text evidence="2">The sequence shown here is derived from an EMBL/GenBank/DDBJ whole genome shotgun (WGS) entry which is preliminary data.</text>
</comment>